<proteinExistence type="predicted"/>
<dbReference type="PANTHER" id="PTHR43194">
    <property type="entry name" value="HYDROLASE ALPHA/BETA FOLD FAMILY"/>
    <property type="match status" value="1"/>
</dbReference>
<evidence type="ECO:0000313" key="2">
    <source>
        <dbReference type="EMBL" id="KAK5163250.1"/>
    </source>
</evidence>
<dbReference type="InterPro" id="IPR029058">
    <property type="entry name" value="AB_hydrolase_fold"/>
</dbReference>
<accession>A0AAV9NUI6</accession>
<dbReference type="InterPro" id="IPR050228">
    <property type="entry name" value="Carboxylesterase_BioH"/>
</dbReference>
<gene>
    <name evidence="2" type="ORF">LTR77_010836</name>
</gene>
<reference evidence="2 3" key="1">
    <citation type="submission" date="2023-08" db="EMBL/GenBank/DDBJ databases">
        <title>Black Yeasts Isolated from many extreme environments.</title>
        <authorList>
            <person name="Coleine C."/>
            <person name="Stajich J.E."/>
            <person name="Selbmann L."/>
        </authorList>
    </citation>
    <scope>NUCLEOTIDE SEQUENCE [LARGE SCALE GENOMIC DNA]</scope>
    <source>
        <strain evidence="2 3">CCFEE 5935</strain>
    </source>
</reference>
<dbReference type="AlphaFoldDB" id="A0AAV9NUI6"/>
<dbReference type="Gene3D" id="3.40.50.1820">
    <property type="entry name" value="alpha/beta hydrolase"/>
    <property type="match status" value="1"/>
</dbReference>
<keyword evidence="3" id="KW-1185">Reference proteome</keyword>
<evidence type="ECO:0000259" key="1">
    <source>
        <dbReference type="Pfam" id="PF12697"/>
    </source>
</evidence>
<dbReference type="Proteomes" id="UP001337655">
    <property type="component" value="Unassembled WGS sequence"/>
</dbReference>
<dbReference type="SUPFAM" id="SSF53474">
    <property type="entry name" value="alpha/beta-Hydrolases"/>
    <property type="match status" value="1"/>
</dbReference>
<dbReference type="RefSeq" id="XP_064653775.1">
    <property type="nucleotide sequence ID" value="XM_064808053.1"/>
</dbReference>
<sequence length="439" mass="49077">MSSQAYAWQDLPSQLSSSIDKVNKVSSNDAQLSAFTTSNAIEKPATWGIKSHGSDSVILCTVTNGKAELRTGSTKDAVFTLVALPEQWERFFEQTPVRPYQSYWGMFGMNIKQQGISVEGDQTAFAHWTHVWRRVLELLHDQLVGETPADTEPELDEDQIVGRYAYITSPLWGRCKCFYEQAGNGSQEVLFLHTAGSDSRQYHGVMNDKRMLEKCHMTAVDLPAHGRSFPYEGYQPGNHTNTEDGYVGFIAAAIKKLGLKNAIVCGASMAGQVCLAVAVRNKEVGAMGTIPLQGSDYLNMERQWYDRSPYVNQSLFAPEWIYGMMAPTAPLVNRQLVWHMYSAQAYGIFHGDLDFYFGGWDGRSRMKDIDTKSCPVYMLTGEYDWSNTPDMSQETCDKIPGGKHQAMKGLGHFPATENPKVFVGYVLEAIEHIQKTHQG</sequence>
<dbReference type="PANTHER" id="PTHR43194:SF2">
    <property type="entry name" value="PEROXISOMAL MEMBRANE PROTEIN LPX1"/>
    <property type="match status" value="1"/>
</dbReference>
<dbReference type="EMBL" id="JAVRRT010000027">
    <property type="protein sequence ID" value="KAK5163250.1"/>
    <property type="molecule type" value="Genomic_DNA"/>
</dbReference>
<protein>
    <recommendedName>
        <fullName evidence="1">AB hydrolase-1 domain-containing protein</fullName>
    </recommendedName>
</protein>
<dbReference type="InterPro" id="IPR000073">
    <property type="entry name" value="AB_hydrolase_1"/>
</dbReference>
<organism evidence="2 3">
    <name type="scientific">Saxophila tyrrhenica</name>
    <dbReference type="NCBI Taxonomy" id="1690608"/>
    <lineage>
        <taxon>Eukaryota</taxon>
        <taxon>Fungi</taxon>
        <taxon>Dikarya</taxon>
        <taxon>Ascomycota</taxon>
        <taxon>Pezizomycotina</taxon>
        <taxon>Dothideomycetes</taxon>
        <taxon>Dothideomycetidae</taxon>
        <taxon>Mycosphaerellales</taxon>
        <taxon>Extremaceae</taxon>
        <taxon>Saxophila</taxon>
    </lineage>
</organism>
<dbReference type="Pfam" id="PF12697">
    <property type="entry name" value="Abhydrolase_6"/>
    <property type="match status" value="1"/>
</dbReference>
<dbReference type="GeneID" id="89932161"/>
<comment type="caution">
    <text evidence="2">The sequence shown here is derived from an EMBL/GenBank/DDBJ whole genome shotgun (WGS) entry which is preliminary data.</text>
</comment>
<evidence type="ECO:0000313" key="3">
    <source>
        <dbReference type="Proteomes" id="UP001337655"/>
    </source>
</evidence>
<name>A0AAV9NUI6_9PEZI</name>
<feature type="domain" description="AB hydrolase-1" evidence="1">
    <location>
        <begin position="189"/>
        <end position="423"/>
    </location>
</feature>